<evidence type="ECO:0000313" key="1">
    <source>
        <dbReference type="EMBL" id="CUN01777.1"/>
    </source>
</evidence>
<evidence type="ECO:0000313" key="8">
    <source>
        <dbReference type="Proteomes" id="UP000472916"/>
    </source>
</evidence>
<dbReference type="Gene3D" id="3.30.70.120">
    <property type="match status" value="1"/>
</dbReference>
<dbReference type="PROSITE" id="PS51343">
    <property type="entry name" value="PII_GLNB_DOM"/>
    <property type="match status" value="1"/>
</dbReference>
<dbReference type="EMBL" id="WWSC01000001">
    <property type="protein sequence ID" value="MZK40266.1"/>
    <property type="molecule type" value="Genomic_DNA"/>
</dbReference>
<dbReference type="EMBL" id="CYYM01000001">
    <property type="protein sequence ID" value="CUN37568.1"/>
    <property type="molecule type" value="Genomic_DNA"/>
</dbReference>
<dbReference type="SMART" id="SM00938">
    <property type="entry name" value="P-II"/>
    <property type="match status" value="1"/>
</dbReference>
<dbReference type="EMBL" id="CYXO01000008">
    <property type="protein sequence ID" value="CUN01777.1"/>
    <property type="molecule type" value="Genomic_DNA"/>
</dbReference>
<dbReference type="AlphaFoldDB" id="A0A173TIJ9"/>
<evidence type="ECO:0000313" key="5">
    <source>
        <dbReference type="Proteomes" id="UP000095380"/>
    </source>
</evidence>
<dbReference type="InterPro" id="IPR011322">
    <property type="entry name" value="N-reg_PII-like_a/b"/>
</dbReference>
<dbReference type="Proteomes" id="UP000472916">
    <property type="component" value="Unassembled WGS sequence"/>
</dbReference>
<dbReference type="Proteomes" id="UP000449249">
    <property type="component" value="Unassembled WGS sequence"/>
</dbReference>
<evidence type="ECO:0000313" key="4">
    <source>
        <dbReference type="EMBL" id="MZK40266.1"/>
    </source>
</evidence>
<evidence type="ECO:0000313" key="7">
    <source>
        <dbReference type="Proteomes" id="UP000449249"/>
    </source>
</evidence>
<organism evidence="1 6">
    <name type="scientific">Dorea longicatena</name>
    <dbReference type="NCBI Taxonomy" id="88431"/>
    <lineage>
        <taxon>Bacteria</taxon>
        <taxon>Bacillati</taxon>
        <taxon>Bacillota</taxon>
        <taxon>Clostridia</taxon>
        <taxon>Lachnospirales</taxon>
        <taxon>Lachnospiraceae</taxon>
        <taxon>Dorea</taxon>
    </lineage>
</organism>
<dbReference type="Proteomes" id="UP000095380">
    <property type="component" value="Unassembled WGS sequence"/>
</dbReference>
<evidence type="ECO:0000313" key="2">
    <source>
        <dbReference type="EMBL" id="CUN37568.1"/>
    </source>
</evidence>
<dbReference type="InterPro" id="IPR015867">
    <property type="entry name" value="N-reg_PII/ATP_PRibTrfase_C"/>
</dbReference>
<reference evidence="7 8" key="2">
    <citation type="journal article" date="2019" name="Nat. Med.">
        <title>A library of human gut bacterial isolates paired with longitudinal multiomics data enables mechanistic microbiome research.</title>
        <authorList>
            <person name="Poyet M."/>
            <person name="Groussin M."/>
            <person name="Gibbons S.M."/>
            <person name="Avila-Pacheco J."/>
            <person name="Jiang X."/>
            <person name="Kearney S.M."/>
            <person name="Perrotta A.R."/>
            <person name="Berdy B."/>
            <person name="Zhao S."/>
            <person name="Lieberman T.D."/>
            <person name="Swanson P.K."/>
            <person name="Smith M."/>
            <person name="Roesemann S."/>
            <person name="Alexander J.E."/>
            <person name="Rich S.A."/>
            <person name="Livny J."/>
            <person name="Vlamakis H."/>
            <person name="Clish C."/>
            <person name="Bullock K."/>
            <person name="Deik A."/>
            <person name="Scott J."/>
            <person name="Pierce K.A."/>
            <person name="Xavier R.J."/>
            <person name="Alm E.J."/>
        </authorList>
    </citation>
    <scope>NUCLEOTIDE SEQUENCE [LARGE SCALE GENOMIC DNA]</scope>
    <source>
        <strain evidence="3 7">BIOML-A1</strain>
        <strain evidence="4 8">BIOML-A6</strain>
    </source>
</reference>
<dbReference type="GO" id="GO:0006808">
    <property type="term" value="P:regulation of nitrogen utilization"/>
    <property type="evidence" value="ECO:0007669"/>
    <property type="project" value="InterPro"/>
</dbReference>
<dbReference type="InterPro" id="IPR002187">
    <property type="entry name" value="N-reg_PII"/>
</dbReference>
<dbReference type="Proteomes" id="UP000095597">
    <property type="component" value="Unassembled WGS sequence"/>
</dbReference>
<dbReference type="RefSeq" id="WP_055193390.1">
    <property type="nucleotide sequence ID" value="NZ_CYXO01000008.1"/>
</dbReference>
<dbReference type="SUPFAM" id="SSF54913">
    <property type="entry name" value="GlnB-like"/>
    <property type="match status" value="1"/>
</dbReference>
<protein>
    <submittedName>
        <fullName evidence="3">P-II family nitrogen regulator</fullName>
    </submittedName>
</protein>
<name>A0A173TIJ9_9FIRM</name>
<dbReference type="OrthoDB" id="9803021at2"/>
<accession>A0A173TIJ9</accession>
<evidence type="ECO:0000313" key="6">
    <source>
        <dbReference type="Proteomes" id="UP000095597"/>
    </source>
</evidence>
<evidence type="ECO:0000313" key="3">
    <source>
        <dbReference type="EMBL" id="MZK10677.1"/>
    </source>
</evidence>
<gene>
    <name evidence="2" type="ORF">ERS852408_00142</name>
    <name evidence="1" type="ORF">ERS852573_01552</name>
    <name evidence="4" type="ORF">GT528_00770</name>
    <name evidence="3" type="ORF">GT576_10060</name>
</gene>
<dbReference type="EMBL" id="WWSH01000007">
    <property type="protein sequence ID" value="MZK10677.1"/>
    <property type="molecule type" value="Genomic_DNA"/>
</dbReference>
<reference evidence="5 6" key="1">
    <citation type="submission" date="2015-09" db="EMBL/GenBank/DDBJ databases">
        <authorList>
            <consortium name="Pathogen Informatics"/>
        </authorList>
    </citation>
    <scope>NUCLEOTIDE SEQUENCE [LARGE SCALE GENOMIC DNA]</scope>
    <source>
        <strain evidence="2 5">2789STDY5608851</strain>
        <strain evidence="1 6">2789STDY5834961</strain>
    </source>
</reference>
<proteinExistence type="predicted"/>
<dbReference type="Pfam" id="PF00543">
    <property type="entry name" value="P-II"/>
    <property type="match status" value="1"/>
</dbReference>
<dbReference type="GO" id="GO:0030234">
    <property type="term" value="F:enzyme regulator activity"/>
    <property type="evidence" value="ECO:0007669"/>
    <property type="project" value="InterPro"/>
</dbReference>
<sequence>MSKVYMMVTITNRNKRKDFRTFFKEYGLPVFLETIGRGTAQSEVLDYFGLEESEKLLFLAIVTGETWKKLRRGLITKMLIDVPGTGVSFIVPLSSVGGRKTLQFLVNEQEFEKEEETSMKDTDYELLVAIANQGYIDTVMDAARSAKAGGGTVIHAKGTGMELAKKYLGVSLVEEKEVILIVTKSREKNQIMKAIMEQAGLDSKERTIVFSLPVTSVAGIRMLEEDIQDDLL</sequence>